<accession>A0ABX7LA12</accession>
<dbReference type="Pfam" id="PF14329">
    <property type="entry name" value="DUF4386"/>
    <property type="match status" value="1"/>
</dbReference>
<evidence type="ECO:0000313" key="2">
    <source>
        <dbReference type="EMBL" id="QSF45012.1"/>
    </source>
</evidence>
<dbReference type="InterPro" id="IPR025495">
    <property type="entry name" value="DUF4386"/>
</dbReference>
<feature type="transmembrane region" description="Helical" evidence="1">
    <location>
        <begin position="90"/>
        <end position="113"/>
    </location>
</feature>
<dbReference type="Proteomes" id="UP000663452">
    <property type="component" value="Chromosome"/>
</dbReference>
<reference evidence="2 3" key="1">
    <citation type="submission" date="2021-02" db="EMBL/GenBank/DDBJ databases">
        <title>Paenibacillus tianjinensis sp. nov.</title>
        <authorList>
            <person name="Liu H."/>
        </authorList>
    </citation>
    <scope>NUCLEOTIDE SEQUENCE [LARGE SCALE GENOMIC DNA]</scope>
    <source>
        <strain evidence="2 3">TB2019</strain>
    </source>
</reference>
<feature type="transmembrane region" description="Helical" evidence="1">
    <location>
        <begin position="205"/>
        <end position="224"/>
    </location>
</feature>
<evidence type="ECO:0000256" key="1">
    <source>
        <dbReference type="SAM" id="Phobius"/>
    </source>
</evidence>
<feature type="transmembrane region" description="Helical" evidence="1">
    <location>
        <begin position="12"/>
        <end position="29"/>
    </location>
</feature>
<organism evidence="2 3">
    <name type="scientific">Paenibacillus tianjinensis</name>
    <dbReference type="NCBI Taxonomy" id="2810347"/>
    <lineage>
        <taxon>Bacteria</taxon>
        <taxon>Bacillati</taxon>
        <taxon>Bacillota</taxon>
        <taxon>Bacilli</taxon>
        <taxon>Bacillales</taxon>
        <taxon>Paenibacillaceae</taxon>
        <taxon>Paenibacillus</taxon>
    </lineage>
</organism>
<name>A0ABX7LA12_9BACL</name>
<proteinExistence type="predicted"/>
<evidence type="ECO:0000313" key="3">
    <source>
        <dbReference type="Proteomes" id="UP000663452"/>
    </source>
</evidence>
<feature type="transmembrane region" description="Helical" evidence="1">
    <location>
        <begin position="174"/>
        <end position="193"/>
    </location>
</feature>
<feature type="transmembrane region" description="Helical" evidence="1">
    <location>
        <begin position="57"/>
        <end position="78"/>
    </location>
</feature>
<sequence>MLMSAAVARTGGISIILMAVAAAITYGTIHGSLIVDGDAAATISHLTASPLLFRAEILGWVLIIACDIIAAWALYTVLKPVDKGLSLLGAWLRLSYTAVLAVAVSCLVIVSLLTGSRGQELSGFTSGEQQAEVMLLLGAFEAVWSIGLILFGGHLLIVGLLALRSRNMPKLLTFLLLLAAAGYAVVHLSRTLAPGGENVIRVVEWIFMLPMTAGELGLGLWLLFRVPAPRVPGKSAS</sequence>
<feature type="transmembrane region" description="Helical" evidence="1">
    <location>
        <begin position="133"/>
        <end position="162"/>
    </location>
</feature>
<gene>
    <name evidence="2" type="ORF">JRJ22_28425</name>
</gene>
<dbReference type="EMBL" id="CP070969">
    <property type="protein sequence ID" value="QSF45012.1"/>
    <property type="molecule type" value="Genomic_DNA"/>
</dbReference>
<keyword evidence="1" id="KW-0812">Transmembrane</keyword>
<keyword evidence="1" id="KW-1133">Transmembrane helix</keyword>
<keyword evidence="3" id="KW-1185">Reference proteome</keyword>
<protein>
    <submittedName>
        <fullName evidence="2">DUF4386 domain-containing protein</fullName>
    </submittedName>
</protein>
<keyword evidence="1" id="KW-0472">Membrane</keyword>